<keyword evidence="5" id="KW-0997">Cell inner membrane</keyword>
<dbReference type="CDD" id="cd00088">
    <property type="entry name" value="HPT"/>
    <property type="match status" value="1"/>
</dbReference>
<evidence type="ECO:0000313" key="23">
    <source>
        <dbReference type="Proteomes" id="UP000310597"/>
    </source>
</evidence>
<dbReference type="InterPro" id="IPR036641">
    <property type="entry name" value="HPT_dom_sf"/>
</dbReference>
<dbReference type="RefSeq" id="WP_136905394.1">
    <property type="nucleotide sequence ID" value="NZ_SWJZ01000017.1"/>
</dbReference>
<dbReference type="InterPro" id="IPR003594">
    <property type="entry name" value="HATPase_dom"/>
</dbReference>
<feature type="domain" description="PAC" evidence="20">
    <location>
        <begin position="303"/>
        <end position="353"/>
    </location>
</feature>
<sequence length="888" mass="95369">MSDSFPSFLDSRRRLRPFLFAGLVVVFLGAVGALYRYGVMVQSEIDNLAIANSDSLQWTLAQLEVEYFHMDGALLRARPDAPETMAEFGRSFDVFYSRVHTILEGRGFAAIVTPEVAGPEIGRIDAFLHETAELVDAGPETLAPALPALRERAGALESDVRTISLEGVREFASRAMAQRERVFSSLMLLASLTTALLAAITAGLVITWSLWRFGMRQTGSLSAAKARLEAVIGTSFDAVIVVDHEGKVLEFNGAAERVFGYSRAEALGRHLNDLIVPEAMKSAKVAGFKRYRTGGVPRIAGHGLIGLQAQRKDGSVFPAEISVTATRIGRKEIFVGYMRDITDRVAAEKELIDARDAAMAGEQAQAEFVAVMSHEMRTPLNGLLGTLELLRETPLDASQTALLASMQKAGEILLAHVNDTLDVERLDAGKLSLTREPFAPMSVLDEIVQMQAGAAAARGNRLSTRTAGRLPEAVEGDAMRIRQVLLNLVGNAIKFTRDGTITLEADYHRDQGLLEYRVIDTGIGIPAAETERIFDDFVTLDPELSREATGSGLGLSIARRLMRAMRGQIGVESELGQGSAFWISLPAPVVLSLPAATPPMPVVKAPARPAPGAAPCAADGSPAPRLSTSIEVLVVEDNDINRVVLCEMLRRAGHSIAEARDGVEAVEKAAERRYDVILIDLNMPRMNGVDATEAIRAGTGPNHETPIIAVTANVLPEARNRLEAAGVCRVISKPITRKMLDQVLAEELCPRLRQRPLSTPPEPAAEAGLALVQAETLDELAQSLGPEMMAQTLRRFLTEGTEMIAALTRAAAQDRPAETAALAHKFAGSAALLGAERLHHRLKAIEVALRIAAPGTAPDAATLAALDALGALWTETRTRLETAAASQG</sequence>
<dbReference type="NCBIfam" id="TIGR00229">
    <property type="entry name" value="sensory_box"/>
    <property type="match status" value="1"/>
</dbReference>
<keyword evidence="12" id="KW-0902">Two-component regulatory system</keyword>
<dbReference type="AlphaFoldDB" id="A0A4V5PTU7"/>
<keyword evidence="8 16" id="KW-0812">Transmembrane</keyword>
<dbReference type="FunFam" id="3.30.565.10:FF:000010">
    <property type="entry name" value="Sensor histidine kinase RcsC"/>
    <property type="match status" value="1"/>
</dbReference>
<evidence type="ECO:0000259" key="20">
    <source>
        <dbReference type="PROSITE" id="PS50113"/>
    </source>
</evidence>
<evidence type="ECO:0000256" key="7">
    <source>
        <dbReference type="ARBA" id="ARBA00022679"/>
    </source>
</evidence>
<dbReference type="InterPro" id="IPR003661">
    <property type="entry name" value="HisK_dim/P_dom"/>
</dbReference>
<dbReference type="InterPro" id="IPR005467">
    <property type="entry name" value="His_kinase_dom"/>
</dbReference>
<dbReference type="SUPFAM" id="SSF47384">
    <property type="entry name" value="Homodimeric domain of signal transducing histidine kinase"/>
    <property type="match status" value="1"/>
</dbReference>
<accession>A0A4V5PTU7</accession>
<dbReference type="Pfam" id="PF00072">
    <property type="entry name" value="Response_reg"/>
    <property type="match status" value="1"/>
</dbReference>
<evidence type="ECO:0000256" key="15">
    <source>
        <dbReference type="PROSITE-ProRule" id="PRU00169"/>
    </source>
</evidence>
<feature type="domain" description="HPt" evidence="21">
    <location>
        <begin position="785"/>
        <end position="883"/>
    </location>
</feature>
<evidence type="ECO:0000256" key="11">
    <source>
        <dbReference type="ARBA" id="ARBA00022989"/>
    </source>
</evidence>
<dbReference type="PROSITE" id="PS50894">
    <property type="entry name" value="HPT"/>
    <property type="match status" value="1"/>
</dbReference>
<dbReference type="OrthoDB" id="9801651at2"/>
<evidence type="ECO:0000256" key="16">
    <source>
        <dbReference type="SAM" id="Phobius"/>
    </source>
</evidence>
<evidence type="ECO:0000256" key="13">
    <source>
        <dbReference type="ARBA" id="ARBA00023136"/>
    </source>
</evidence>
<dbReference type="SMART" id="SM00448">
    <property type="entry name" value="REC"/>
    <property type="match status" value="1"/>
</dbReference>
<dbReference type="EMBL" id="SWJZ01000017">
    <property type="protein sequence ID" value="TKD22643.1"/>
    <property type="molecule type" value="Genomic_DNA"/>
</dbReference>
<dbReference type="InterPro" id="IPR001610">
    <property type="entry name" value="PAC"/>
</dbReference>
<dbReference type="InterPro" id="IPR011006">
    <property type="entry name" value="CheY-like_superfamily"/>
</dbReference>
<dbReference type="InterPro" id="IPR000014">
    <property type="entry name" value="PAS"/>
</dbReference>
<dbReference type="InterPro" id="IPR036890">
    <property type="entry name" value="HATPase_C_sf"/>
</dbReference>
<dbReference type="SUPFAM" id="SSF47226">
    <property type="entry name" value="Histidine-containing phosphotransfer domain, HPT domain"/>
    <property type="match status" value="1"/>
</dbReference>
<evidence type="ECO:0000256" key="4">
    <source>
        <dbReference type="ARBA" id="ARBA00022475"/>
    </source>
</evidence>
<dbReference type="Pfam" id="PF02518">
    <property type="entry name" value="HATPase_c"/>
    <property type="match status" value="1"/>
</dbReference>
<keyword evidence="6 15" id="KW-0597">Phosphoprotein</keyword>
<dbReference type="Proteomes" id="UP000310597">
    <property type="component" value="Unassembled WGS sequence"/>
</dbReference>
<dbReference type="CDD" id="cd17546">
    <property type="entry name" value="REC_hyHK_CKI1_RcsC-like"/>
    <property type="match status" value="1"/>
</dbReference>
<comment type="catalytic activity">
    <reaction evidence="1">
        <text>ATP + protein L-histidine = ADP + protein N-phospho-L-histidine.</text>
        <dbReference type="EC" id="2.7.13.3"/>
    </reaction>
</comment>
<keyword evidence="10" id="KW-0547">Nucleotide-binding</keyword>
<evidence type="ECO:0000259" key="19">
    <source>
        <dbReference type="PROSITE" id="PS50112"/>
    </source>
</evidence>
<dbReference type="InterPro" id="IPR000700">
    <property type="entry name" value="PAS-assoc_C"/>
</dbReference>
<feature type="domain" description="Histidine kinase" evidence="17">
    <location>
        <begin position="371"/>
        <end position="589"/>
    </location>
</feature>
<feature type="transmembrane region" description="Helical" evidence="16">
    <location>
        <begin position="15"/>
        <end position="35"/>
    </location>
</feature>
<evidence type="ECO:0000256" key="5">
    <source>
        <dbReference type="ARBA" id="ARBA00022519"/>
    </source>
</evidence>
<dbReference type="EC" id="2.7.13.3" evidence="3"/>
<dbReference type="InterPro" id="IPR004358">
    <property type="entry name" value="Sig_transdc_His_kin-like_C"/>
</dbReference>
<dbReference type="Gene3D" id="1.10.287.130">
    <property type="match status" value="1"/>
</dbReference>
<feature type="modified residue" description="Phosphohistidine" evidence="14">
    <location>
        <position position="824"/>
    </location>
</feature>
<dbReference type="PROSITE" id="PS50109">
    <property type="entry name" value="HIS_KIN"/>
    <property type="match status" value="1"/>
</dbReference>
<feature type="transmembrane region" description="Helical" evidence="16">
    <location>
        <begin position="186"/>
        <end position="211"/>
    </location>
</feature>
<dbReference type="CDD" id="cd00082">
    <property type="entry name" value="HisKA"/>
    <property type="match status" value="1"/>
</dbReference>
<dbReference type="InterPro" id="IPR013767">
    <property type="entry name" value="PAS_fold"/>
</dbReference>
<dbReference type="SMART" id="SM00388">
    <property type="entry name" value="HisKA"/>
    <property type="match status" value="1"/>
</dbReference>
<dbReference type="Gene3D" id="3.30.565.10">
    <property type="entry name" value="Histidine kinase-like ATPase, C-terminal domain"/>
    <property type="match status" value="1"/>
</dbReference>
<feature type="domain" description="Response regulatory" evidence="18">
    <location>
        <begin position="631"/>
        <end position="748"/>
    </location>
</feature>
<protein>
    <recommendedName>
        <fullName evidence="3">histidine kinase</fullName>
        <ecNumber evidence="3">2.7.13.3</ecNumber>
    </recommendedName>
</protein>
<evidence type="ECO:0000259" key="17">
    <source>
        <dbReference type="PROSITE" id="PS50109"/>
    </source>
</evidence>
<name>A0A4V5PTU7_RHOCA</name>
<dbReference type="SMART" id="SM00091">
    <property type="entry name" value="PAS"/>
    <property type="match status" value="1"/>
</dbReference>
<evidence type="ECO:0000313" key="22">
    <source>
        <dbReference type="EMBL" id="TKD22643.1"/>
    </source>
</evidence>
<evidence type="ECO:0000256" key="8">
    <source>
        <dbReference type="ARBA" id="ARBA00022692"/>
    </source>
</evidence>
<keyword evidence="13 16" id="KW-0472">Membrane</keyword>
<proteinExistence type="predicted"/>
<dbReference type="InterPro" id="IPR035965">
    <property type="entry name" value="PAS-like_dom_sf"/>
</dbReference>
<dbReference type="GO" id="GO:0000155">
    <property type="term" value="F:phosphorelay sensor kinase activity"/>
    <property type="evidence" value="ECO:0007669"/>
    <property type="project" value="InterPro"/>
</dbReference>
<evidence type="ECO:0000256" key="10">
    <source>
        <dbReference type="ARBA" id="ARBA00022840"/>
    </source>
</evidence>
<dbReference type="SUPFAM" id="SSF55785">
    <property type="entry name" value="PYP-like sensor domain (PAS domain)"/>
    <property type="match status" value="1"/>
</dbReference>
<feature type="modified residue" description="4-aspartylphosphate" evidence="15">
    <location>
        <position position="680"/>
    </location>
</feature>
<evidence type="ECO:0000256" key="1">
    <source>
        <dbReference type="ARBA" id="ARBA00000085"/>
    </source>
</evidence>
<dbReference type="Gene3D" id="3.30.450.20">
    <property type="entry name" value="PAS domain"/>
    <property type="match status" value="1"/>
</dbReference>
<dbReference type="SMART" id="SM00387">
    <property type="entry name" value="HATPase_c"/>
    <property type="match status" value="1"/>
</dbReference>
<dbReference type="Pfam" id="PF00512">
    <property type="entry name" value="HisKA"/>
    <property type="match status" value="1"/>
</dbReference>
<keyword evidence="9" id="KW-0418">Kinase</keyword>
<gene>
    <name evidence="22" type="ORF">FBT96_05865</name>
</gene>
<keyword evidence="7" id="KW-0808">Transferase</keyword>
<dbReference type="InterPro" id="IPR008207">
    <property type="entry name" value="Sig_transdc_His_kin_Hpt_dom"/>
</dbReference>
<dbReference type="SMART" id="SM00086">
    <property type="entry name" value="PAC"/>
    <property type="match status" value="1"/>
</dbReference>
<dbReference type="Pfam" id="PF00989">
    <property type="entry name" value="PAS"/>
    <property type="match status" value="1"/>
</dbReference>
<dbReference type="PRINTS" id="PR00344">
    <property type="entry name" value="BCTRLSENSOR"/>
</dbReference>
<dbReference type="PROSITE" id="PS50110">
    <property type="entry name" value="RESPONSE_REGULATORY"/>
    <property type="match status" value="1"/>
</dbReference>
<dbReference type="SUPFAM" id="SSF52172">
    <property type="entry name" value="CheY-like"/>
    <property type="match status" value="1"/>
</dbReference>
<dbReference type="CDD" id="cd16922">
    <property type="entry name" value="HATPase_EvgS-ArcB-TorS-like"/>
    <property type="match status" value="1"/>
</dbReference>
<dbReference type="Gene3D" id="3.40.50.2300">
    <property type="match status" value="1"/>
</dbReference>
<keyword evidence="10" id="KW-0067">ATP-binding</keyword>
<keyword evidence="11 16" id="KW-1133">Transmembrane helix</keyword>
<evidence type="ECO:0000256" key="6">
    <source>
        <dbReference type="ARBA" id="ARBA00022553"/>
    </source>
</evidence>
<comment type="subcellular location">
    <subcellularLocation>
        <location evidence="2">Cell inner membrane</location>
        <topology evidence="2">Multi-pass membrane protein</topology>
    </subcellularLocation>
</comment>
<dbReference type="GO" id="GO:0005886">
    <property type="term" value="C:plasma membrane"/>
    <property type="evidence" value="ECO:0007669"/>
    <property type="project" value="UniProtKB-SubCell"/>
</dbReference>
<dbReference type="CDD" id="cd00130">
    <property type="entry name" value="PAS"/>
    <property type="match status" value="1"/>
</dbReference>
<organism evidence="22 23">
    <name type="scientific">Rhodobacter capsulatus</name>
    <name type="common">Rhodopseudomonas capsulata</name>
    <dbReference type="NCBI Taxonomy" id="1061"/>
    <lineage>
        <taxon>Bacteria</taxon>
        <taxon>Pseudomonadati</taxon>
        <taxon>Pseudomonadota</taxon>
        <taxon>Alphaproteobacteria</taxon>
        <taxon>Rhodobacterales</taxon>
        <taxon>Rhodobacter group</taxon>
        <taxon>Rhodobacter</taxon>
    </lineage>
</organism>
<dbReference type="GO" id="GO:0006355">
    <property type="term" value="P:regulation of DNA-templated transcription"/>
    <property type="evidence" value="ECO:0007669"/>
    <property type="project" value="InterPro"/>
</dbReference>
<dbReference type="InterPro" id="IPR036097">
    <property type="entry name" value="HisK_dim/P_sf"/>
</dbReference>
<evidence type="ECO:0000256" key="14">
    <source>
        <dbReference type="PROSITE-ProRule" id="PRU00110"/>
    </source>
</evidence>
<dbReference type="InterPro" id="IPR001789">
    <property type="entry name" value="Sig_transdc_resp-reg_receiver"/>
</dbReference>
<dbReference type="PROSITE" id="PS50112">
    <property type="entry name" value="PAS"/>
    <property type="match status" value="1"/>
</dbReference>
<dbReference type="PROSITE" id="PS50113">
    <property type="entry name" value="PAC"/>
    <property type="match status" value="1"/>
</dbReference>
<evidence type="ECO:0000259" key="21">
    <source>
        <dbReference type="PROSITE" id="PS50894"/>
    </source>
</evidence>
<feature type="domain" description="PAS" evidence="19">
    <location>
        <begin position="224"/>
        <end position="278"/>
    </location>
</feature>
<evidence type="ECO:0000256" key="3">
    <source>
        <dbReference type="ARBA" id="ARBA00012438"/>
    </source>
</evidence>
<evidence type="ECO:0000256" key="12">
    <source>
        <dbReference type="ARBA" id="ARBA00023012"/>
    </source>
</evidence>
<evidence type="ECO:0000256" key="2">
    <source>
        <dbReference type="ARBA" id="ARBA00004429"/>
    </source>
</evidence>
<dbReference type="PANTHER" id="PTHR43047">
    <property type="entry name" value="TWO-COMPONENT HISTIDINE PROTEIN KINASE"/>
    <property type="match status" value="1"/>
</dbReference>
<comment type="caution">
    <text evidence="22">The sequence shown here is derived from an EMBL/GenBank/DDBJ whole genome shotgun (WGS) entry which is preliminary data.</text>
</comment>
<dbReference type="Gene3D" id="1.20.120.160">
    <property type="entry name" value="HPT domain"/>
    <property type="match status" value="1"/>
</dbReference>
<keyword evidence="4" id="KW-1003">Cell membrane</keyword>
<evidence type="ECO:0000256" key="9">
    <source>
        <dbReference type="ARBA" id="ARBA00022777"/>
    </source>
</evidence>
<dbReference type="PANTHER" id="PTHR43047:SF64">
    <property type="entry name" value="HISTIDINE KINASE CONTAINING CHEY-HOMOLOGOUS RECEIVER DOMAIN AND PAS DOMAIN-RELATED"/>
    <property type="match status" value="1"/>
</dbReference>
<dbReference type="SUPFAM" id="SSF55874">
    <property type="entry name" value="ATPase domain of HSP90 chaperone/DNA topoisomerase II/histidine kinase"/>
    <property type="match status" value="1"/>
</dbReference>
<dbReference type="Pfam" id="PF01627">
    <property type="entry name" value="Hpt"/>
    <property type="match status" value="1"/>
</dbReference>
<reference evidence="22 23" key="1">
    <citation type="submission" date="2019-04" db="EMBL/GenBank/DDBJ databases">
        <title>Draft Whole-Genome sequence of the purple photosynthetic bacterium Rhodobacter capsulatus SP108 with an indigenous class A beta-lactamase.</title>
        <authorList>
            <person name="Robertson S."/>
            <person name="Meyer T.E."/>
            <person name="Kyndt J.A."/>
        </authorList>
    </citation>
    <scope>NUCLEOTIDE SEQUENCE [LARGE SCALE GENOMIC DNA]</scope>
    <source>
        <strain evidence="22 23">SP108</strain>
    </source>
</reference>
<evidence type="ECO:0000259" key="18">
    <source>
        <dbReference type="PROSITE" id="PS50110"/>
    </source>
</evidence>